<evidence type="ECO:0000313" key="5">
    <source>
        <dbReference type="Proteomes" id="UP000759537"/>
    </source>
</evidence>
<feature type="coiled-coil region" evidence="1">
    <location>
        <begin position="164"/>
        <end position="241"/>
    </location>
</feature>
<dbReference type="OrthoDB" id="9451547at2759"/>
<keyword evidence="1" id="KW-0175">Coiled coil</keyword>
<gene>
    <name evidence="4" type="ORF">DFH94DRAFT_850705</name>
</gene>
<dbReference type="EMBL" id="WHVB01000003">
    <property type="protein sequence ID" value="KAF8484726.1"/>
    <property type="molecule type" value="Genomic_DNA"/>
</dbReference>
<keyword evidence="5" id="KW-1185">Reference proteome</keyword>
<proteinExistence type="predicted"/>
<feature type="compositionally biased region" description="Pro residues" evidence="2">
    <location>
        <begin position="134"/>
        <end position="146"/>
    </location>
</feature>
<keyword evidence="3" id="KW-0472">Membrane</keyword>
<reference evidence="4" key="2">
    <citation type="journal article" date="2020" name="Nat. Commun.">
        <title>Large-scale genome sequencing of mycorrhizal fungi provides insights into the early evolution of symbiotic traits.</title>
        <authorList>
            <person name="Miyauchi S."/>
            <person name="Kiss E."/>
            <person name="Kuo A."/>
            <person name="Drula E."/>
            <person name="Kohler A."/>
            <person name="Sanchez-Garcia M."/>
            <person name="Morin E."/>
            <person name="Andreopoulos B."/>
            <person name="Barry K.W."/>
            <person name="Bonito G."/>
            <person name="Buee M."/>
            <person name="Carver A."/>
            <person name="Chen C."/>
            <person name="Cichocki N."/>
            <person name="Clum A."/>
            <person name="Culley D."/>
            <person name="Crous P.W."/>
            <person name="Fauchery L."/>
            <person name="Girlanda M."/>
            <person name="Hayes R.D."/>
            <person name="Keri Z."/>
            <person name="LaButti K."/>
            <person name="Lipzen A."/>
            <person name="Lombard V."/>
            <person name="Magnuson J."/>
            <person name="Maillard F."/>
            <person name="Murat C."/>
            <person name="Nolan M."/>
            <person name="Ohm R.A."/>
            <person name="Pangilinan J."/>
            <person name="Pereira M.F."/>
            <person name="Perotto S."/>
            <person name="Peter M."/>
            <person name="Pfister S."/>
            <person name="Riley R."/>
            <person name="Sitrit Y."/>
            <person name="Stielow J.B."/>
            <person name="Szollosi G."/>
            <person name="Zifcakova L."/>
            <person name="Stursova M."/>
            <person name="Spatafora J.W."/>
            <person name="Tedersoo L."/>
            <person name="Vaario L.M."/>
            <person name="Yamada A."/>
            <person name="Yan M."/>
            <person name="Wang P."/>
            <person name="Xu J."/>
            <person name="Bruns T."/>
            <person name="Baldrian P."/>
            <person name="Vilgalys R."/>
            <person name="Dunand C."/>
            <person name="Henrissat B."/>
            <person name="Grigoriev I.V."/>
            <person name="Hibbett D."/>
            <person name="Nagy L.G."/>
            <person name="Martin F.M."/>
        </authorList>
    </citation>
    <scope>NUCLEOTIDE SEQUENCE</scope>
    <source>
        <strain evidence="4">Prilba</strain>
    </source>
</reference>
<feature type="compositionally biased region" description="Low complexity" evidence="2">
    <location>
        <begin position="120"/>
        <end position="133"/>
    </location>
</feature>
<dbReference type="AlphaFoldDB" id="A0A9P5TCG3"/>
<evidence type="ECO:0000256" key="1">
    <source>
        <dbReference type="SAM" id="Coils"/>
    </source>
</evidence>
<reference evidence="4" key="1">
    <citation type="submission" date="2019-10" db="EMBL/GenBank/DDBJ databases">
        <authorList>
            <consortium name="DOE Joint Genome Institute"/>
            <person name="Kuo A."/>
            <person name="Miyauchi S."/>
            <person name="Kiss E."/>
            <person name="Drula E."/>
            <person name="Kohler A."/>
            <person name="Sanchez-Garcia M."/>
            <person name="Andreopoulos B."/>
            <person name="Barry K.W."/>
            <person name="Bonito G."/>
            <person name="Buee M."/>
            <person name="Carver A."/>
            <person name="Chen C."/>
            <person name="Cichocki N."/>
            <person name="Clum A."/>
            <person name="Culley D."/>
            <person name="Crous P.W."/>
            <person name="Fauchery L."/>
            <person name="Girlanda M."/>
            <person name="Hayes R."/>
            <person name="Keri Z."/>
            <person name="LaButti K."/>
            <person name="Lipzen A."/>
            <person name="Lombard V."/>
            <person name="Magnuson J."/>
            <person name="Maillard F."/>
            <person name="Morin E."/>
            <person name="Murat C."/>
            <person name="Nolan M."/>
            <person name="Ohm R."/>
            <person name="Pangilinan J."/>
            <person name="Pereira M."/>
            <person name="Perotto S."/>
            <person name="Peter M."/>
            <person name="Riley R."/>
            <person name="Sitrit Y."/>
            <person name="Stielow B."/>
            <person name="Szollosi G."/>
            <person name="Zifcakova L."/>
            <person name="Stursova M."/>
            <person name="Spatafora J.W."/>
            <person name="Tedersoo L."/>
            <person name="Vaario L.-M."/>
            <person name="Yamada A."/>
            <person name="Yan M."/>
            <person name="Wang P."/>
            <person name="Xu J."/>
            <person name="Bruns T."/>
            <person name="Baldrian P."/>
            <person name="Vilgalys R."/>
            <person name="Henrissat B."/>
            <person name="Grigoriev I.V."/>
            <person name="Hibbett D."/>
            <person name="Nagy L.G."/>
            <person name="Martin F.M."/>
        </authorList>
    </citation>
    <scope>NUCLEOTIDE SEQUENCE</scope>
    <source>
        <strain evidence="4">Prilba</strain>
    </source>
</reference>
<evidence type="ECO:0000313" key="4">
    <source>
        <dbReference type="EMBL" id="KAF8484726.1"/>
    </source>
</evidence>
<sequence>MRPHLPARSALAASYTKPSPPPPYGDTLASPEANTLSASATVHRIRALAKDVFSGAVPSAIEEWIDGQSREELSSLLVRANELIRERERELTMTSELSKTLYNNNITLEEKHRALLARLPSASSMTPRSTPSSSPAPTPEYKPSPLPHLRASHARRISVSPSDLALLADQNAELLQKLEKLEAESAQANLAGRRRLGKLEKEIDVLREELDQHRTQSDALLLQVESRDEEARRRRQEWNERVRAHRSNKSGSSWAFNSDMEGSVRNFAPSSTSSSSRPAASFKPILPTAPDTALLSPCFGSDFPTEASGPLPPTPLQESLAVSAFPSPVGESALVAQLVSKVCELEATNEQILESQRNTATKLHEAQIEAEGIRRLYDYLDEQTDVELEVVEDGEQEDQPVHDPNSTMRFRSLRRSINGDLRQLSTPTLGDDTEADKGGTAHGSSLIKGHPLKARKTVVGLFDTPSQPARDGAEPAMMMSNPSSPSLSLLDLPAGSLFSTSRQASHVPTLGSELGSDYGGEYAENHHLRSSSLYDVFLSGPSATSRPATPAPPTRDTQVLSDPSLDEPQISKQPQDLDKTPQKASFKPTHQQRLSDTIRARTHYWVDKRYPNTAPIGRLTSLYGPKARDSLFEAPGSASKPTVAQAAVQTMACIAEEQNLVLVKVDDAPALQITSELAKPEKSRAMKVVLEIWLWMQFVVIIMVFLWAVTKRGPRSVLRNPSRTMKRVE</sequence>
<feature type="region of interest" description="Disordered" evidence="2">
    <location>
        <begin position="464"/>
        <end position="487"/>
    </location>
</feature>
<dbReference type="Proteomes" id="UP000759537">
    <property type="component" value="Unassembled WGS sequence"/>
</dbReference>
<feature type="region of interest" description="Disordered" evidence="2">
    <location>
        <begin position="541"/>
        <end position="593"/>
    </location>
</feature>
<keyword evidence="3" id="KW-1133">Transmembrane helix</keyword>
<protein>
    <submittedName>
        <fullName evidence="4">Uncharacterized protein</fullName>
    </submittedName>
</protein>
<feature type="transmembrane region" description="Helical" evidence="3">
    <location>
        <begin position="692"/>
        <end position="709"/>
    </location>
</feature>
<evidence type="ECO:0000256" key="3">
    <source>
        <dbReference type="SAM" id="Phobius"/>
    </source>
</evidence>
<evidence type="ECO:0000256" key="2">
    <source>
        <dbReference type="SAM" id="MobiDB-lite"/>
    </source>
</evidence>
<accession>A0A9P5TCG3</accession>
<organism evidence="4 5">
    <name type="scientific">Russula ochroleuca</name>
    <dbReference type="NCBI Taxonomy" id="152965"/>
    <lineage>
        <taxon>Eukaryota</taxon>
        <taxon>Fungi</taxon>
        <taxon>Dikarya</taxon>
        <taxon>Basidiomycota</taxon>
        <taxon>Agaricomycotina</taxon>
        <taxon>Agaricomycetes</taxon>
        <taxon>Russulales</taxon>
        <taxon>Russulaceae</taxon>
        <taxon>Russula</taxon>
    </lineage>
</organism>
<feature type="region of interest" description="Disordered" evidence="2">
    <location>
        <begin position="421"/>
        <end position="449"/>
    </location>
</feature>
<feature type="region of interest" description="Disordered" evidence="2">
    <location>
        <begin position="1"/>
        <end position="28"/>
    </location>
</feature>
<keyword evidence="3" id="KW-0812">Transmembrane</keyword>
<name>A0A9P5TCG3_9AGAM</name>
<comment type="caution">
    <text evidence="4">The sequence shown here is derived from an EMBL/GenBank/DDBJ whole genome shotgun (WGS) entry which is preliminary data.</text>
</comment>
<feature type="region of interest" description="Disordered" evidence="2">
    <location>
        <begin position="119"/>
        <end position="147"/>
    </location>
</feature>